<keyword evidence="1" id="KW-0472">Membrane</keyword>
<evidence type="ECO:0000313" key="2">
    <source>
        <dbReference type="EMBL" id="NJP47426.1"/>
    </source>
</evidence>
<feature type="transmembrane region" description="Helical" evidence="1">
    <location>
        <begin position="294"/>
        <end position="313"/>
    </location>
</feature>
<dbReference type="EMBL" id="JAATEJ010000030">
    <property type="protein sequence ID" value="NJP47426.1"/>
    <property type="molecule type" value="Genomic_DNA"/>
</dbReference>
<feature type="transmembrane region" description="Helical" evidence="1">
    <location>
        <begin position="99"/>
        <end position="119"/>
    </location>
</feature>
<feature type="transmembrane region" description="Helical" evidence="1">
    <location>
        <begin position="250"/>
        <end position="270"/>
    </location>
</feature>
<feature type="transmembrane region" description="Helical" evidence="1">
    <location>
        <begin position="199"/>
        <end position="220"/>
    </location>
</feature>
<dbReference type="RefSeq" id="WP_167986271.1">
    <property type="nucleotide sequence ID" value="NZ_JAATEJ010000030.1"/>
</dbReference>
<name>A0ABX0ZY16_9ACTN</name>
<organism evidence="2 3">
    <name type="scientific">Actinacidiphila epipremni</name>
    <dbReference type="NCBI Taxonomy" id="2053013"/>
    <lineage>
        <taxon>Bacteria</taxon>
        <taxon>Bacillati</taxon>
        <taxon>Actinomycetota</taxon>
        <taxon>Actinomycetes</taxon>
        <taxon>Kitasatosporales</taxon>
        <taxon>Streptomycetaceae</taxon>
        <taxon>Actinacidiphila</taxon>
    </lineage>
</organism>
<sequence>MASAGVAAGGVLGRRPWRGANGAGAGRAGGNGPGGDEARAVGAAPVAGFALLTVAVLALSLRMPAGTAVVGLASLGILHNVLELRYMAGRFEQVLKGPFLRLLAVLITGVVVCRVLPASAGTRDAEILLAYGLLAAACAYALRHRPWALAAAGAGIAAAATASLSFPAYHFVVLTHLHNVVPLFFLWEWSRGMRRGRRLFRAVQVGWVVVIPALILAGALDPLMGGGSDWTRRLSVAYTPPAWLHSGADLRFVTVFAFMALMHYLVWVWFMPRYAPDTTAAFERRVPVLNARRAWALGLGAGAALAALFVSDYDQGTSLYAALASYHAYLEFPVLLMLVLGTGPRTAATGGAK</sequence>
<feature type="transmembrane region" description="Helical" evidence="1">
    <location>
        <begin position="319"/>
        <end position="340"/>
    </location>
</feature>
<evidence type="ECO:0008006" key="4">
    <source>
        <dbReference type="Google" id="ProtNLM"/>
    </source>
</evidence>
<evidence type="ECO:0000313" key="3">
    <source>
        <dbReference type="Proteomes" id="UP000734511"/>
    </source>
</evidence>
<keyword evidence="1" id="KW-0812">Transmembrane</keyword>
<comment type="caution">
    <text evidence="2">The sequence shown here is derived from an EMBL/GenBank/DDBJ whole genome shotgun (WGS) entry which is preliminary data.</text>
</comment>
<gene>
    <name evidence="2" type="ORF">HCN08_29065</name>
</gene>
<feature type="transmembrane region" description="Helical" evidence="1">
    <location>
        <begin position="147"/>
        <end position="164"/>
    </location>
</feature>
<proteinExistence type="predicted"/>
<feature type="transmembrane region" description="Helical" evidence="1">
    <location>
        <begin position="40"/>
        <end position="61"/>
    </location>
</feature>
<accession>A0ABX0ZY16</accession>
<dbReference type="Proteomes" id="UP000734511">
    <property type="component" value="Unassembled WGS sequence"/>
</dbReference>
<feature type="transmembrane region" description="Helical" evidence="1">
    <location>
        <begin position="125"/>
        <end position="142"/>
    </location>
</feature>
<keyword evidence="1" id="KW-1133">Transmembrane helix</keyword>
<feature type="transmembrane region" description="Helical" evidence="1">
    <location>
        <begin position="67"/>
        <end position="87"/>
    </location>
</feature>
<protein>
    <recommendedName>
        <fullName evidence="4">Beta-carotene 15,15'-monooxygenase</fullName>
    </recommendedName>
</protein>
<evidence type="ECO:0000256" key="1">
    <source>
        <dbReference type="SAM" id="Phobius"/>
    </source>
</evidence>
<keyword evidence="3" id="KW-1185">Reference proteome</keyword>
<reference evidence="2 3" key="1">
    <citation type="submission" date="2020-03" db="EMBL/GenBank/DDBJ databases">
        <title>WGS of actinomycetes isolated from Thailand.</title>
        <authorList>
            <person name="Thawai C."/>
        </authorList>
    </citation>
    <scope>NUCLEOTIDE SEQUENCE [LARGE SCALE GENOMIC DNA]</scope>
    <source>
        <strain evidence="2 3">PRB2-1</strain>
    </source>
</reference>